<proteinExistence type="inferred from homology"/>
<evidence type="ECO:0000256" key="3">
    <source>
        <dbReference type="ARBA" id="ARBA00022525"/>
    </source>
</evidence>
<protein>
    <submittedName>
        <fullName evidence="8">Uncharacterized protein</fullName>
    </submittedName>
</protein>
<evidence type="ECO:0000256" key="1">
    <source>
        <dbReference type="ARBA" id="ARBA00004613"/>
    </source>
</evidence>
<dbReference type="GO" id="GO:0016042">
    <property type="term" value="P:lipid catabolic process"/>
    <property type="evidence" value="ECO:0007669"/>
    <property type="project" value="UniProtKB-KW"/>
</dbReference>
<dbReference type="EMBL" id="CAADRP010001674">
    <property type="protein sequence ID" value="VFU47567.1"/>
    <property type="molecule type" value="Genomic_DNA"/>
</dbReference>
<keyword evidence="4" id="KW-0732">Signal</keyword>
<reference evidence="8" key="1">
    <citation type="submission" date="2019-03" db="EMBL/GenBank/DDBJ databases">
        <authorList>
            <person name="Mank J."/>
            <person name="Almeida P."/>
        </authorList>
    </citation>
    <scope>NUCLEOTIDE SEQUENCE</scope>
    <source>
        <strain evidence="8">78183</strain>
    </source>
</reference>
<name>A0A6N2M0S8_SALVM</name>
<dbReference type="Gene3D" id="3.40.50.1110">
    <property type="entry name" value="SGNH hydrolase"/>
    <property type="match status" value="1"/>
</dbReference>
<evidence type="ECO:0000256" key="5">
    <source>
        <dbReference type="ARBA" id="ARBA00022801"/>
    </source>
</evidence>
<dbReference type="AlphaFoldDB" id="A0A6N2M0S8"/>
<organism evidence="8">
    <name type="scientific">Salix viminalis</name>
    <name type="common">Common osier</name>
    <name type="synonym">Basket willow</name>
    <dbReference type="NCBI Taxonomy" id="40686"/>
    <lineage>
        <taxon>Eukaryota</taxon>
        <taxon>Viridiplantae</taxon>
        <taxon>Streptophyta</taxon>
        <taxon>Embryophyta</taxon>
        <taxon>Tracheophyta</taxon>
        <taxon>Spermatophyta</taxon>
        <taxon>Magnoliopsida</taxon>
        <taxon>eudicotyledons</taxon>
        <taxon>Gunneridae</taxon>
        <taxon>Pentapetalae</taxon>
        <taxon>rosids</taxon>
        <taxon>fabids</taxon>
        <taxon>Malpighiales</taxon>
        <taxon>Salicaceae</taxon>
        <taxon>Saliceae</taxon>
        <taxon>Salix</taxon>
    </lineage>
</organism>
<evidence type="ECO:0000256" key="6">
    <source>
        <dbReference type="ARBA" id="ARBA00022963"/>
    </source>
</evidence>
<keyword evidence="5" id="KW-0378">Hydrolase</keyword>
<evidence type="ECO:0000313" key="8">
    <source>
        <dbReference type="EMBL" id="VFU47567.1"/>
    </source>
</evidence>
<accession>A0A6N2M0S8</accession>
<keyword evidence="7" id="KW-0443">Lipid metabolism</keyword>
<evidence type="ECO:0000256" key="4">
    <source>
        <dbReference type="ARBA" id="ARBA00022729"/>
    </source>
</evidence>
<dbReference type="InterPro" id="IPR051238">
    <property type="entry name" value="GDSL_esterase/lipase"/>
</dbReference>
<evidence type="ECO:0000256" key="2">
    <source>
        <dbReference type="ARBA" id="ARBA00008668"/>
    </source>
</evidence>
<dbReference type="GO" id="GO:0016787">
    <property type="term" value="F:hydrolase activity"/>
    <property type="evidence" value="ECO:0007669"/>
    <property type="project" value="UniProtKB-KW"/>
</dbReference>
<comment type="subcellular location">
    <subcellularLocation>
        <location evidence="1">Secreted</location>
    </subcellularLocation>
</comment>
<keyword evidence="6" id="KW-0442">Lipid degradation</keyword>
<dbReference type="PANTHER" id="PTHR45650:SF9">
    <property type="entry name" value="SGNH HYDROLASE-TYPE ESTERASE DOMAIN-CONTAINING PROTEIN"/>
    <property type="match status" value="1"/>
</dbReference>
<gene>
    <name evidence="8" type="ORF">SVIM_LOCUS305707</name>
</gene>
<comment type="similarity">
    <text evidence="2">Belongs to the 'GDSL' lipolytic enzyme family.</text>
</comment>
<evidence type="ECO:0000256" key="7">
    <source>
        <dbReference type="ARBA" id="ARBA00023098"/>
    </source>
</evidence>
<dbReference type="GO" id="GO:0005576">
    <property type="term" value="C:extracellular region"/>
    <property type="evidence" value="ECO:0007669"/>
    <property type="project" value="UniProtKB-SubCell"/>
</dbReference>
<sequence>MSVVLLVWTLRKPAPQVPCFFVFGDCLFDEGINNHLNTPAKVNNLTYGIDFFTGASGRSDFVNWRDGAHFTEAIYKRQSPKDAYPYDIKLAKLELDDSDAYDIIHAQLGWRRRLSKKR</sequence>
<dbReference type="PANTHER" id="PTHR45650">
    <property type="entry name" value="GDSL-LIKE LIPASE/ACYLHYDROLASE-RELATED"/>
    <property type="match status" value="1"/>
</dbReference>
<keyword evidence="3" id="KW-0964">Secreted</keyword>
<dbReference type="InterPro" id="IPR036514">
    <property type="entry name" value="SGNH_hydro_sf"/>
</dbReference>